<reference evidence="9" key="1">
    <citation type="journal article" date="2016" name="BMC Biol.">
        <title>Parallel evolution of highly conserved plastid genome architecture in red seaweeds and seed plants.</title>
        <authorList>
            <person name="Lee J."/>
            <person name="Cho C.H."/>
            <person name="Park S.I."/>
            <person name="Choi J.W."/>
            <person name="Song H.S."/>
            <person name="West J.A."/>
            <person name="Bhattacharya D."/>
            <person name="Yoon H.S."/>
        </authorList>
    </citation>
    <scope>NUCLEOTIDE SEQUENCE</scope>
</reference>
<dbReference type="InterPro" id="IPR005825">
    <property type="entry name" value="Ribosomal_uL24_CS"/>
</dbReference>
<dbReference type="InterPro" id="IPR057264">
    <property type="entry name" value="Ribosomal_uL24_C"/>
</dbReference>
<gene>
    <name evidence="9" type="primary">rpl24</name>
    <name evidence="9" type="ORF">Hrub_179</name>
</gene>
<evidence type="ECO:0000313" key="9">
    <source>
        <dbReference type="EMBL" id="AOM67423.1"/>
    </source>
</evidence>
<dbReference type="CDD" id="cd06089">
    <property type="entry name" value="KOW_RPL26"/>
    <property type="match status" value="1"/>
</dbReference>
<sequence>MIKINLRNKIHVKKGDIVKIITGKEKGKVGTVIQVFYKVNKIIIENINVRIKHIKSKQKQDAGQIIKLEMPIHSSNVMLYSEKTRTASRYGCNITNNPIPIKNRILKKTQEIIT</sequence>
<evidence type="ECO:0000256" key="6">
    <source>
        <dbReference type="ARBA" id="ARBA00035361"/>
    </source>
</evidence>
<dbReference type="GO" id="GO:1990904">
    <property type="term" value="C:ribonucleoprotein complex"/>
    <property type="evidence" value="ECO:0007669"/>
    <property type="project" value="UniProtKB-KW"/>
</dbReference>
<organism evidence="9">
    <name type="scientific">Hildenbrandia rubra</name>
    <dbReference type="NCBI Taxonomy" id="31481"/>
    <lineage>
        <taxon>Eukaryota</taxon>
        <taxon>Rhodophyta</taxon>
        <taxon>Florideophyceae</taxon>
        <taxon>Hildenbrandiophycidae</taxon>
        <taxon>Hildenbrandiales</taxon>
        <taxon>Hildenbrandiaceae</taxon>
        <taxon>Hildenbrandia</taxon>
    </lineage>
</organism>
<keyword evidence="9" id="KW-0934">Plastid</keyword>
<dbReference type="GeneID" id="29070088"/>
<name>A0A1C9CGB1_9FLOR</name>
<dbReference type="NCBIfam" id="TIGR01079">
    <property type="entry name" value="rplX_bact"/>
    <property type="match status" value="1"/>
</dbReference>
<dbReference type="InterPro" id="IPR008991">
    <property type="entry name" value="Translation_prot_SH3-like_sf"/>
</dbReference>
<evidence type="ECO:0000256" key="1">
    <source>
        <dbReference type="ARBA" id="ARBA00004072"/>
    </source>
</evidence>
<dbReference type="AlphaFoldDB" id="A0A1C9CGB1"/>
<dbReference type="GO" id="GO:0006412">
    <property type="term" value="P:translation"/>
    <property type="evidence" value="ECO:0007669"/>
    <property type="project" value="InterPro"/>
</dbReference>
<dbReference type="InterPro" id="IPR041988">
    <property type="entry name" value="Ribosomal_uL24_KOW"/>
</dbReference>
<dbReference type="InterPro" id="IPR003256">
    <property type="entry name" value="Ribosomal_uL24"/>
</dbReference>
<evidence type="ECO:0000256" key="7">
    <source>
        <dbReference type="RuleBase" id="RU003477"/>
    </source>
</evidence>
<dbReference type="SMART" id="SM00739">
    <property type="entry name" value="KOW"/>
    <property type="match status" value="1"/>
</dbReference>
<dbReference type="SUPFAM" id="SSF50104">
    <property type="entry name" value="Translation proteins SH3-like domain"/>
    <property type="match status" value="1"/>
</dbReference>
<dbReference type="Pfam" id="PF17136">
    <property type="entry name" value="ribosomal_L24"/>
    <property type="match status" value="1"/>
</dbReference>
<evidence type="ECO:0000259" key="8">
    <source>
        <dbReference type="SMART" id="SM00739"/>
    </source>
</evidence>
<proteinExistence type="inferred from homology"/>
<dbReference type="GO" id="GO:0003723">
    <property type="term" value="F:RNA binding"/>
    <property type="evidence" value="ECO:0007669"/>
    <property type="project" value="InterPro"/>
</dbReference>
<dbReference type="GO" id="GO:0005840">
    <property type="term" value="C:ribosome"/>
    <property type="evidence" value="ECO:0007669"/>
    <property type="project" value="UniProtKB-KW"/>
</dbReference>
<dbReference type="InterPro" id="IPR014722">
    <property type="entry name" value="Rib_uL2_dom2"/>
</dbReference>
<dbReference type="HAMAP" id="MF_01326_B">
    <property type="entry name" value="Ribosomal_uL24_B"/>
    <property type="match status" value="1"/>
</dbReference>
<keyword evidence="3 7" id="KW-0689">Ribosomal protein</keyword>
<evidence type="ECO:0000256" key="4">
    <source>
        <dbReference type="ARBA" id="ARBA00023274"/>
    </source>
</evidence>
<geneLocation type="plastid" evidence="9"/>
<dbReference type="RefSeq" id="YP_009294181.1">
    <property type="nucleotide sequence ID" value="NC_031146.1"/>
</dbReference>
<dbReference type="PANTHER" id="PTHR12903">
    <property type="entry name" value="MITOCHONDRIAL RIBOSOMAL PROTEIN L24"/>
    <property type="match status" value="1"/>
</dbReference>
<comment type="function">
    <text evidence="1">One of two assembly initiator proteins, it binds directly to the 5'-end of the 23S rRNA, where it nucleates assembly of the 50S subunit.</text>
</comment>
<accession>A0A1C9CGB1</accession>
<dbReference type="GO" id="GO:0003735">
    <property type="term" value="F:structural constituent of ribosome"/>
    <property type="evidence" value="ECO:0007669"/>
    <property type="project" value="InterPro"/>
</dbReference>
<protein>
    <recommendedName>
        <fullName evidence="5">Large ribosomal subunit protein uL24c</fullName>
    </recommendedName>
    <alternativeName>
        <fullName evidence="6">50S ribosomal protein L24, chloroplastic</fullName>
    </alternativeName>
</protein>
<dbReference type="PROSITE" id="PS01108">
    <property type="entry name" value="RIBOSOMAL_L24"/>
    <property type="match status" value="1"/>
</dbReference>
<keyword evidence="4 7" id="KW-0687">Ribonucleoprotein</keyword>
<evidence type="ECO:0000256" key="3">
    <source>
        <dbReference type="ARBA" id="ARBA00022980"/>
    </source>
</evidence>
<dbReference type="EMBL" id="KX284724">
    <property type="protein sequence ID" value="AOM67423.1"/>
    <property type="molecule type" value="Genomic_DNA"/>
</dbReference>
<evidence type="ECO:0000256" key="5">
    <source>
        <dbReference type="ARBA" id="ARBA00035282"/>
    </source>
</evidence>
<dbReference type="Pfam" id="PF00467">
    <property type="entry name" value="KOW"/>
    <property type="match status" value="1"/>
</dbReference>
<dbReference type="InterPro" id="IPR005824">
    <property type="entry name" value="KOW"/>
</dbReference>
<feature type="domain" description="KOW" evidence="8">
    <location>
        <begin position="11"/>
        <end position="38"/>
    </location>
</feature>
<dbReference type="Gene3D" id="2.30.30.30">
    <property type="match status" value="1"/>
</dbReference>
<comment type="similarity">
    <text evidence="2 7">Belongs to the universal ribosomal protein uL24 family.</text>
</comment>
<evidence type="ECO:0000256" key="2">
    <source>
        <dbReference type="ARBA" id="ARBA00010618"/>
    </source>
</evidence>